<evidence type="ECO:0000256" key="2">
    <source>
        <dbReference type="ARBA" id="ARBA00022448"/>
    </source>
</evidence>
<evidence type="ECO:0000256" key="4">
    <source>
        <dbReference type="ARBA" id="ARBA00022692"/>
    </source>
</evidence>
<comment type="subcellular location">
    <subcellularLocation>
        <location evidence="1 7">Cell outer membrane</location>
        <topology evidence="1 7">Multi-pass membrane protein</topology>
    </subcellularLocation>
</comment>
<keyword evidence="2 7" id="KW-0813">Transport</keyword>
<keyword evidence="6 7" id="KW-0998">Cell outer membrane</keyword>
<dbReference type="FunFam" id="2.170.130.10:FF:000009">
    <property type="entry name" value="SusC/RagA family TonB-linked outer membrane protein"/>
    <property type="match status" value="1"/>
</dbReference>
<proteinExistence type="inferred from homology"/>
<dbReference type="InterPro" id="IPR023997">
    <property type="entry name" value="TonB-dep_OMP_SusC/RagA_CS"/>
</dbReference>
<dbReference type="Pfam" id="PF13715">
    <property type="entry name" value="CarbopepD_reg_2"/>
    <property type="match status" value="1"/>
</dbReference>
<keyword evidence="5 7" id="KW-0472">Membrane</keyword>
<dbReference type="Pfam" id="PF07715">
    <property type="entry name" value="Plug"/>
    <property type="match status" value="1"/>
</dbReference>
<name>A0A9D9ILJ7_9BACT</name>
<feature type="domain" description="TonB-dependent receptor plug" evidence="9">
    <location>
        <begin position="114"/>
        <end position="220"/>
    </location>
</feature>
<evidence type="ECO:0000256" key="7">
    <source>
        <dbReference type="PROSITE-ProRule" id="PRU01360"/>
    </source>
</evidence>
<dbReference type="InterPro" id="IPR039426">
    <property type="entry name" value="TonB-dep_rcpt-like"/>
</dbReference>
<dbReference type="SUPFAM" id="SSF56935">
    <property type="entry name" value="Porins"/>
    <property type="match status" value="1"/>
</dbReference>
<dbReference type="InterPro" id="IPR023996">
    <property type="entry name" value="TonB-dep_OMP_SusC/RagA"/>
</dbReference>
<keyword evidence="8" id="KW-0732">Signal</keyword>
<dbReference type="InterPro" id="IPR037066">
    <property type="entry name" value="Plug_dom_sf"/>
</dbReference>
<dbReference type="AlphaFoldDB" id="A0A9D9ILJ7"/>
<dbReference type="NCBIfam" id="TIGR04056">
    <property type="entry name" value="OMP_RagA_SusC"/>
    <property type="match status" value="1"/>
</dbReference>
<dbReference type="Gene3D" id="2.40.170.20">
    <property type="entry name" value="TonB-dependent receptor, beta-barrel domain"/>
    <property type="match status" value="1"/>
</dbReference>
<keyword evidence="4 7" id="KW-0812">Transmembrane</keyword>
<accession>A0A9D9ILJ7</accession>
<dbReference type="InterPro" id="IPR036942">
    <property type="entry name" value="Beta-barrel_TonB_sf"/>
</dbReference>
<gene>
    <name evidence="10" type="ORF">IAB91_01175</name>
</gene>
<dbReference type="PROSITE" id="PS52016">
    <property type="entry name" value="TONB_DEPENDENT_REC_3"/>
    <property type="match status" value="1"/>
</dbReference>
<dbReference type="SUPFAM" id="SSF49464">
    <property type="entry name" value="Carboxypeptidase regulatory domain-like"/>
    <property type="match status" value="1"/>
</dbReference>
<dbReference type="Gene3D" id="2.60.40.1120">
    <property type="entry name" value="Carboxypeptidase-like, regulatory domain"/>
    <property type="match status" value="1"/>
</dbReference>
<evidence type="ECO:0000256" key="8">
    <source>
        <dbReference type="SAM" id="SignalP"/>
    </source>
</evidence>
<sequence length="993" mass="110309">MKNLYRLLCIVALFAGHNAFAQQITLKGTVQDENGEPIIGAAVIDMQNTTSGALTDIDGNYTINVDGNSSIEVSYLGFTTQQIPVNGRARIDITMREDSEFLEEVVVIGYGTVKKRDLTGAVSSVGNKSIQDMPVANVGQALQGKVAGVQIIDAGKPGDNVTIRVRGLGTINNSEPLIVIDGVPTDLGLSAINMNDVDRIDVLKDASATAIYGARGANGVVMVTTKQGRPGDGQLSVNASWALQRVAYLPPLLNAAEYAEYSNDMLSAAGEATNPAWADPASLGEGTNWYDEIFQTGIMQNYSLSYSGGNDKFRYYISGGFQDQQGIVKTVDYKRFTFQSNNDAKVFNWLRFTNNITFSTDTKRQGSYSIADAMVALPTQPVKDEDGWSGPVGNAMWYGSTRNPVGTLYTNDNKTNGYNFLANISAEITFCKWLKFKSTFGYDAKIWFNDNLSEAYPYKPTPVEETTRYQSTDKSFTYLSDNYLTFDHTFKGKHYVNAMVGTSAQWNNTSYFNATKAGFLFSNVHEFDNGTKEQAIGGSASDWSMFSIMARVNYTFDDRILVTATYRRDGSSRFGPDRRFGDFPSGSIAWRMSEESWFNKKVINDFKIRAGYGVTGNDKINTYQYIPTLSTGEYPFGDNVSTALIALNMANPAIHWEEVHQANVGIDMSLFNSRLSFSLDGYLKNTTEMLVKAAIPITSGYEDVTDTYVNAGMVRNIGTELQVHSVNFEGKNDGFRWETTLNVSWNTNKITALNSSTPKYENERNGAYITIQQTGYPVNSFFGYQTNGLFQTEEDVANYATQQPGTAPGDIRFKDNYEDGVIDEKDRTVIGDPNPDWMFSMVNDFSWKGLSLSIYLQGVQGNDIFNVNNLKNEGMSSSDNQTKSVLYRWKGYGTSTVMPRAVYGDPNQNNRISDRFVEDGSYLRIKNVTLSYTLPRKWTEKIKMQSARIVFSCENLLTLTKYSGFDPEVALNGLDDNRYPLPRTFSLGLSLNF</sequence>
<dbReference type="EMBL" id="JADIMD010000015">
    <property type="protein sequence ID" value="MBO8473889.1"/>
    <property type="molecule type" value="Genomic_DNA"/>
</dbReference>
<feature type="signal peptide" evidence="8">
    <location>
        <begin position="1"/>
        <end position="21"/>
    </location>
</feature>
<dbReference type="InterPro" id="IPR008969">
    <property type="entry name" value="CarboxyPept-like_regulatory"/>
</dbReference>
<dbReference type="NCBIfam" id="TIGR04057">
    <property type="entry name" value="SusC_RagA_signa"/>
    <property type="match status" value="1"/>
</dbReference>
<evidence type="ECO:0000256" key="1">
    <source>
        <dbReference type="ARBA" id="ARBA00004571"/>
    </source>
</evidence>
<evidence type="ECO:0000256" key="5">
    <source>
        <dbReference type="ARBA" id="ARBA00023136"/>
    </source>
</evidence>
<evidence type="ECO:0000259" key="9">
    <source>
        <dbReference type="Pfam" id="PF07715"/>
    </source>
</evidence>
<evidence type="ECO:0000313" key="10">
    <source>
        <dbReference type="EMBL" id="MBO8473889.1"/>
    </source>
</evidence>
<dbReference type="InterPro" id="IPR012910">
    <property type="entry name" value="Plug_dom"/>
</dbReference>
<protein>
    <submittedName>
        <fullName evidence="10">TonB-dependent receptor</fullName>
    </submittedName>
</protein>
<evidence type="ECO:0000313" key="11">
    <source>
        <dbReference type="Proteomes" id="UP000823757"/>
    </source>
</evidence>
<feature type="chain" id="PRO_5039679864" evidence="8">
    <location>
        <begin position="22"/>
        <end position="993"/>
    </location>
</feature>
<evidence type="ECO:0000256" key="3">
    <source>
        <dbReference type="ARBA" id="ARBA00022452"/>
    </source>
</evidence>
<reference evidence="10" key="1">
    <citation type="submission" date="2020-10" db="EMBL/GenBank/DDBJ databases">
        <authorList>
            <person name="Gilroy R."/>
        </authorList>
    </citation>
    <scope>NUCLEOTIDE SEQUENCE</scope>
    <source>
        <strain evidence="10">B1-13419</strain>
    </source>
</reference>
<dbReference type="Proteomes" id="UP000823757">
    <property type="component" value="Unassembled WGS sequence"/>
</dbReference>
<evidence type="ECO:0000256" key="6">
    <source>
        <dbReference type="ARBA" id="ARBA00023237"/>
    </source>
</evidence>
<keyword evidence="3 7" id="KW-1134">Transmembrane beta strand</keyword>
<organism evidence="10 11">
    <name type="scientific">Candidatus Cryptobacteroides faecigallinarum</name>
    <dbReference type="NCBI Taxonomy" id="2840763"/>
    <lineage>
        <taxon>Bacteria</taxon>
        <taxon>Pseudomonadati</taxon>
        <taxon>Bacteroidota</taxon>
        <taxon>Bacteroidia</taxon>
        <taxon>Bacteroidales</taxon>
        <taxon>Candidatus Cryptobacteroides</taxon>
    </lineage>
</organism>
<dbReference type="GO" id="GO:0009279">
    <property type="term" value="C:cell outer membrane"/>
    <property type="evidence" value="ECO:0007669"/>
    <property type="project" value="UniProtKB-SubCell"/>
</dbReference>
<comment type="similarity">
    <text evidence="7">Belongs to the TonB-dependent receptor family.</text>
</comment>
<comment type="caution">
    <text evidence="10">The sequence shown here is derived from an EMBL/GenBank/DDBJ whole genome shotgun (WGS) entry which is preliminary data.</text>
</comment>
<reference evidence="10" key="2">
    <citation type="journal article" date="2021" name="PeerJ">
        <title>Extensive microbial diversity within the chicken gut microbiome revealed by metagenomics and culture.</title>
        <authorList>
            <person name="Gilroy R."/>
            <person name="Ravi A."/>
            <person name="Getino M."/>
            <person name="Pursley I."/>
            <person name="Horton D.L."/>
            <person name="Alikhan N.F."/>
            <person name="Baker D."/>
            <person name="Gharbi K."/>
            <person name="Hall N."/>
            <person name="Watson M."/>
            <person name="Adriaenssens E.M."/>
            <person name="Foster-Nyarko E."/>
            <person name="Jarju S."/>
            <person name="Secka A."/>
            <person name="Antonio M."/>
            <person name="Oren A."/>
            <person name="Chaudhuri R.R."/>
            <person name="La Ragione R."/>
            <person name="Hildebrand F."/>
            <person name="Pallen M.J."/>
        </authorList>
    </citation>
    <scope>NUCLEOTIDE SEQUENCE</scope>
    <source>
        <strain evidence="10">B1-13419</strain>
    </source>
</reference>
<keyword evidence="10" id="KW-0675">Receptor</keyword>
<dbReference type="Gene3D" id="2.170.130.10">
    <property type="entry name" value="TonB-dependent receptor, plug domain"/>
    <property type="match status" value="1"/>
</dbReference>